<dbReference type="SUPFAM" id="SSF81301">
    <property type="entry name" value="Nucleotidyltransferase"/>
    <property type="match status" value="1"/>
</dbReference>
<evidence type="ECO:0000313" key="1">
    <source>
        <dbReference type="EMBL" id="MBA2951565.1"/>
    </source>
</evidence>
<dbReference type="Gene3D" id="3.30.460.10">
    <property type="entry name" value="Beta Polymerase, domain 2"/>
    <property type="match status" value="1"/>
</dbReference>
<protein>
    <submittedName>
        <fullName evidence="1">Nucleotidyltransferase domain-containing protein</fullName>
    </submittedName>
</protein>
<dbReference type="RefSeq" id="WP_181662478.1">
    <property type="nucleotide sequence ID" value="NZ_JACEHE010000049.1"/>
</dbReference>
<reference evidence="1 2" key="1">
    <citation type="submission" date="2020-07" db="EMBL/GenBank/DDBJ databases">
        <title>Streptomyces isolated from Indian soil.</title>
        <authorList>
            <person name="Mandal S."/>
            <person name="Maiti P.K."/>
        </authorList>
    </citation>
    <scope>NUCLEOTIDE SEQUENCE [LARGE SCALE GENOMIC DNA]</scope>
    <source>
        <strain evidence="1 2">PSKA28</strain>
    </source>
</reference>
<gene>
    <name evidence="1" type="ORF">H1D24_38900</name>
</gene>
<dbReference type="GO" id="GO:0016740">
    <property type="term" value="F:transferase activity"/>
    <property type="evidence" value="ECO:0007669"/>
    <property type="project" value="UniProtKB-KW"/>
</dbReference>
<dbReference type="AlphaFoldDB" id="A0A7W0DUQ3"/>
<dbReference type="EMBL" id="JACEHE010000049">
    <property type="protein sequence ID" value="MBA2951565.1"/>
    <property type="molecule type" value="Genomic_DNA"/>
</dbReference>
<keyword evidence="1" id="KW-0808">Transferase</keyword>
<dbReference type="Proteomes" id="UP000545761">
    <property type="component" value="Unassembled WGS sequence"/>
</dbReference>
<organism evidence="1 2">
    <name type="scientific">Streptomyces himalayensis subsp. himalayensis</name>
    <dbReference type="NCBI Taxonomy" id="2756131"/>
    <lineage>
        <taxon>Bacteria</taxon>
        <taxon>Bacillati</taxon>
        <taxon>Actinomycetota</taxon>
        <taxon>Actinomycetes</taxon>
        <taxon>Kitasatosporales</taxon>
        <taxon>Streptomycetaceae</taxon>
        <taxon>Streptomyces</taxon>
        <taxon>Streptomyces himalayensis</taxon>
    </lineage>
</organism>
<dbReference type="CDD" id="cd05403">
    <property type="entry name" value="NT_KNTase_like"/>
    <property type="match status" value="1"/>
</dbReference>
<evidence type="ECO:0000313" key="2">
    <source>
        <dbReference type="Proteomes" id="UP000545761"/>
    </source>
</evidence>
<dbReference type="InterPro" id="IPR043519">
    <property type="entry name" value="NT_sf"/>
</dbReference>
<name>A0A7W0DUQ3_9ACTN</name>
<proteinExistence type="predicted"/>
<sequence>MTRLGPVEAARRIARQRHPEALAAFVCGSVLTEHRTAYSDLDLVVMLDGAPAPYRSSFVAAGWPVEMFVHTDETWHDFVERETAGRSSPLLFMCAHGELLLDHDGSGVRLAAEARERLAAGPPPATPEELEHRRYVLTDLLDDLAGCADPAERLFIVTALAQRAAELALLVRGRWLGGGKWLARRLQAAEPGLADRLDPAVRDALEARPEALVALVDEVLGSAGGRLWDGFEVA</sequence>
<comment type="caution">
    <text evidence="1">The sequence shown here is derived from an EMBL/GenBank/DDBJ whole genome shotgun (WGS) entry which is preliminary data.</text>
</comment>
<accession>A0A7W0DUQ3</accession>